<dbReference type="SUPFAM" id="SSF103473">
    <property type="entry name" value="MFS general substrate transporter"/>
    <property type="match status" value="1"/>
</dbReference>
<feature type="transmembrane region" description="Helical" evidence="5">
    <location>
        <begin position="85"/>
        <end position="104"/>
    </location>
</feature>
<dbReference type="InterPro" id="IPR011701">
    <property type="entry name" value="MFS"/>
</dbReference>
<feature type="transmembrane region" description="Helical" evidence="5">
    <location>
        <begin position="303"/>
        <end position="323"/>
    </location>
</feature>
<evidence type="ECO:0000256" key="2">
    <source>
        <dbReference type="ARBA" id="ARBA00022692"/>
    </source>
</evidence>
<dbReference type="Pfam" id="PF07690">
    <property type="entry name" value="MFS_1"/>
    <property type="match status" value="1"/>
</dbReference>
<feature type="transmembrane region" description="Helical" evidence="5">
    <location>
        <begin position="423"/>
        <end position="442"/>
    </location>
</feature>
<dbReference type="EMBL" id="JAKNCJ010000001">
    <property type="protein sequence ID" value="MCL6422382.1"/>
    <property type="molecule type" value="Genomic_DNA"/>
</dbReference>
<feature type="transmembrane region" description="Helical" evidence="5">
    <location>
        <begin position="12"/>
        <end position="33"/>
    </location>
</feature>
<evidence type="ECO:0000256" key="1">
    <source>
        <dbReference type="ARBA" id="ARBA00004651"/>
    </source>
</evidence>
<organism evidence="7 8">
    <name type="scientific">Brachybacterium equifaecis</name>
    <dbReference type="NCBI Taxonomy" id="2910770"/>
    <lineage>
        <taxon>Bacteria</taxon>
        <taxon>Bacillati</taxon>
        <taxon>Actinomycetota</taxon>
        <taxon>Actinomycetes</taxon>
        <taxon>Micrococcales</taxon>
        <taxon>Dermabacteraceae</taxon>
        <taxon>Brachybacterium</taxon>
    </lineage>
</organism>
<feature type="transmembrane region" description="Helical" evidence="5">
    <location>
        <begin position="362"/>
        <end position="380"/>
    </location>
</feature>
<comment type="subcellular location">
    <subcellularLocation>
        <location evidence="1">Cell membrane</location>
        <topology evidence="1">Multi-pass membrane protein</topology>
    </subcellularLocation>
</comment>
<dbReference type="Proteomes" id="UP001203761">
    <property type="component" value="Unassembled WGS sequence"/>
</dbReference>
<evidence type="ECO:0000256" key="4">
    <source>
        <dbReference type="ARBA" id="ARBA00023136"/>
    </source>
</evidence>
<dbReference type="PANTHER" id="PTHR11360:SF284">
    <property type="entry name" value="EG:103B4.3 PROTEIN-RELATED"/>
    <property type="match status" value="1"/>
</dbReference>
<feature type="transmembrane region" description="Helical" evidence="5">
    <location>
        <begin position="263"/>
        <end position="283"/>
    </location>
</feature>
<dbReference type="PROSITE" id="PS50850">
    <property type="entry name" value="MFS"/>
    <property type="match status" value="1"/>
</dbReference>
<sequence>MIPSAPSPRPARIHPAWIVAAVTLGALVAASAFRSSTGVLMGPIEHEFGWSRMVTSGAVTANLVIYGLVAPFAAALMETWGVRRVATIALVLIALSSGLTLVMTAPWQLWALWGIGVGTGTGAMALVFGAIIANRWFVAHRGLVMGIFSAANATGQLLFLPLIAAAAEGPGWRWATGVTVALAALMALAAWAVLRDRPADLGVEAYGAAALEGGGAAANARTVRAAPDSSAETADDAVPAARASADPPAPSALGVLRIAATRWTFWALAATFFVCGWSTNGLIQTHFVPAAHDHGMPATTAASLLAVVGIFDIVGTLLSGWLTDRVDPRLLLMAYYALRGLSLLFLHSLLGPSIAPPKWAFIVFYGLDWVATVPPTVTLCRTHFGIQRSGVVFGWVFAAHMVGAGIGASVAGALRESTGSYEWAWITAAMLCAGAAALVLTIPRRAGREQVPAAAV</sequence>
<keyword evidence="3 5" id="KW-1133">Transmembrane helix</keyword>
<evidence type="ECO:0000313" key="8">
    <source>
        <dbReference type="Proteomes" id="UP001203761"/>
    </source>
</evidence>
<comment type="caution">
    <text evidence="7">The sequence shown here is derived from an EMBL/GenBank/DDBJ whole genome shotgun (WGS) entry which is preliminary data.</text>
</comment>
<protein>
    <submittedName>
        <fullName evidence="7">MFS transporter</fullName>
    </submittedName>
</protein>
<keyword evidence="8" id="KW-1185">Reference proteome</keyword>
<proteinExistence type="predicted"/>
<dbReference type="RefSeq" id="WP_249736484.1">
    <property type="nucleotide sequence ID" value="NZ_JAKNCJ010000001.1"/>
</dbReference>
<evidence type="ECO:0000259" key="6">
    <source>
        <dbReference type="PROSITE" id="PS50850"/>
    </source>
</evidence>
<feature type="transmembrane region" description="Helical" evidence="5">
    <location>
        <begin position="53"/>
        <end position="73"/>
    </location>
</feature>
<feature type="transmembrane region" description="Helical" evidence="5">
    <location>
        <begin position="330"/>
        <end position="350"/>
    </location>
</feature>
<keyword evidence="4 5" id="KW-0472">Membrane</keyword>
<dbReference type="Gene3D" id="1.20.1250.20">
    <property type="entry name" value="MFS general substrate transporter like domains"/>
    <property type="match status" value="2"/>
</dbReference>
<dbReference type="CDD" id="cd17355">
    <property type="entry name" value="MFS_YcxA_like"/>
    <property type="match status" value="1"/>
</dbReference>
<feature type="transmembrane region" description="Helical" evidence="5">
    <location>
        <begin position="143"/>
        <end position="166"/>
    </location>
</feature>
<gene>
    <name evidence="7" type="ORF">Bequi_03115</name>
</gene>
<keyword evidence="2 5" id="KW-0812">Transmembrane</keyword>
<reference evidence="7" key="1">
    <citation type="submission" date="2022-02" db="EMBL/GenBank/DDBJ databases">
        <authorList>
            <person name="Lee M."/>
            <person name="Kim S.-J."/>
            <person name="Jung M.-Y."/>
        </authorList>
    </citation>
    <scope>NUCLEOTIDE SEQUENCE</scope>
    <source>
        <strain evidence="7">JHP9</strain>
    </source>
</reference>
<feature type="transmembrane region" description="Helical" evidence="5">
    <location>
        <begin position="392"/>
        <end position="411"/>
    </location>
</feature>
<evidence type="ECO:0000256" key="3">
    <source>
        <dbReference type="ARBA" id="ARBA00022989"/>
    </source>
</evidence>
<dbReference type="InterPro" id="IPR036259">
    <property type="entry name" value="MFS_trans_sf"/>
</dbReference>
<evidence type="ECO:0000256" key="5">
    <source>
        <dbReference type="SAM" id="Phobius"/>
    </source>
</evidence>
<dbReference type="PANTHER" id="PTHR11360">
    <property type="entry name" value="MONOCARBOXYLATE TRANSPORTER"/>
    <property type="match status" value="1"/>
</dbReference>
<name>A0ABT0QXG8_9MICO</name>
<feature type="transmembrane region" description="Helical" evidence="5">
    <location>
        <begin position="110"/>
        <end position="131"/>
    </location>
</feature>
<evidence type="ECO:0000313" key="7">
    <source>
        <dbReference type="EMBL" id="MCL6422382.1"/>
    </source>
</evidence>
<dbReference type="InterPro" id="IPR020846">
    <property type="entry name" value="MFS_dom"/>
</dbReference>
<feature type="transmembrane region" description="Helical" evidence="5">
    <location>
        <begin position="172"/>
        <end position="194"/>
    </location>
</feature>
<feature type="domain" description="Major facilitator superfamily (MFS) profile" evidence="6">
    <location>
        <begin position="18"/>
        <end position="446"/>
    </location>
</feature>
<dbReference type="InterPro" id="IPR050327">
    <property type="entry name" value="Proton-linked_MCT"/>
</dbReference>
<accession>A0ABT0QXG8</accession>